<dbReference type="EMBL" id="JTDF01005435">
    <property type="protein sequence ID" value="KAF8566235.1"/>
    <property type="molecule type" value="Genomic_DNA"/>
</dbReference>
<dbReference type="Proteomes" id="UP000699462">
    <property type="component" value="Unassembled WGS sequence"/>
</dbReference>
<reference evidence="2 3" key="1">
    <citation type="submission" date="2019-07" db="EMBL/GenBank/DDBJ databases">
        <title>Annotation for the trematode Paragonimus westermani.</title>
        <authorList>
            <person name="Choi Y.-J."/>
        </authorList>
    </citation>
    <scope>NUCLEOTIDE SEQUENCE [LARGE SCALE GENOMIC DNA]</scope>
    <source>
        <strain evidence="2">180907_Pwestermani</strain>
    </source>
</reference>
<dbReference type="AlphaFoldDB" id="A0A8T0DEK0"/>
<comment type="caution">
    <text evidence="2">The sequence shown here is derived from an EMBL/GenBank/DDBJ whole genome shotgun (WGS) entry which is preliminary data.</text>
</comment>
<proteinExistence type="predicted"/>
<protein>
    <submittedName>
        <fullName evidence="2">Uncharacterized protein</fullName>
    </submittedName>
</protein>
<accession>A0A8T0DEK0</accession>
<organism evidence="2 3">
    <name type="scientific">Paragonimus westermani</name>
    <dbReference type="NCBI Taxonomy" id="34504"/>
    <lineage>
        <taxon>Eukaryota</taxon>
        <taxon>Metazoa</taxon>
        <taxon>Spiralia</taxon>
        <taxon>Lophotrochozoa</taxon>
        <taxon>Platyhelminthes</taxon>
        <taxon>Trematoda</taxon>
        <taxon>Digenea</taxon>
        <taxon>Plagiorchiida</taxon>
        <taxon>Troglotremata</taxon>
        <taxon>Troglotrematidae</taxon>
        <taxon>Paragonimus</taxon>
    </lineage>
</organism>
<keyword evidence="1" id="KW-0732">Signal</keyword>
<feature type="chain" id="PRO_5035879323" evidence="1">
    <location>
        <begin position="17"/>
        <end position="190"/>
    </location>
</feature>
<feature type="signal peptide" evidence="1">
    <location>
        <begin position="1"/>
        <end position="16"/>
    </location>
</feature>
<gene>
    <name evidence="2" type="ORF">P879_05938</name>
</gene>
<evidence type="ECO:0000313" key="2">
    <source>
        <dbReference type="EMBL" id="KAF8566235.1"/>
    </source>
</evidence>
<evidence type="ECO:0000313" key="3">
    <source>
        <dbReference type="Proteomes" id="UP000699462"/>
    </source>
</evidence>
<sequence>MLRAYGSQLLFPFVLLSTVCPPQLFVRTEVILKKELKAPSDALFDREENTNISAPPTMEPAIDSSRGEIPTKAIVRRLTDRMAMRSDFVRIMKDEVIHPANLCADLFLQQPVCLDLDLSKPLIVGDLFGQHGNLVTDYNQGRTNEIVDALEEPEGTDQSRTDNRHFIHFYAHNNLNFDSTILSLDHLEEG</sequence>
<evidence type="ECO:0000256" key="1">
    <source>
        <dbReference type="SAM" id="SignalP"/>
    </source>
</evidence>
<keyword evidence="3" id="KW-1185">Reference proteome</keyword>
<name>A0A8T0DEK0_9TREM</name>